<dbReference type="NCBIfam" id="TIGR00377">
    <property type="entry name" value="ant_ant_sig"/>
    <property type="match status" value="1"/>
</dbReference>
<dbReference type="SUPFAM" id="SSF52091">
    <property type="entry name" value="SpoIIaa-like"/>
    <property type="match status" value="1"/>
</dbReference>
<feature type="domain" description="STAS" evidence="3">
    <location>
        <begin position="22"/>
        <end position="131"/>
    </location>
</feature>
<name>A0ABS9T8D3_9PSEU</name>
<dbReference type="Pfam" id="PF01740">
    <property type="entry name" value="STAS"/>
    <property type="match status" value="1"/>
</dbReference>
<dbReference type="InterPro" id="IPR002645">
    <property type="entry name" value="STAS_dom"/>
</dbReference>
<gene>
    <name evidence="4" type="ORF">MMF94_03505</name>
</gene>
<evidence type="ECO:0000313" key="4">
    <source>
        <dbReference type="EMBL" id="MCH6164741.1"/>
    </source>
</evidence>
<dbReference type="InterPro" id="IPR003658">
    <property type="entry name" value="Anti-sigma_ant"/>
</dbReference>
<evidence type="ECO:0000256" key="2">
    <source>
        <dbReference type="RuleBase" id="RU003749"/>
    </source>
</evidence>
<organism evidence="4 5">
    <name type="scientific">Pseudonocardia alaniniphila</name>
    <dbReference type="NCBI Taxonomy" id="75291"/>
    <lineage>
        <taxon>Bacteria</taxon>
        <taxon>Bacillati</taxon>
        <taxon>Actinomycetota</taxon>
        <taxon>Actinomycetes</taxon>
        <taxon>Pseudonocardiales</taxon>
        <taxon>Pseudonocardiaceae</taxon>
        <taxon>Pseudonocardia</taxon>
    </lineage>
</organism>
<protein>
    <recommendedName>
        <fullName evidence="2">Anti-sigma factor antagonist</fullName>
    </recommendedName>
</protein>
<sequence length="132" mass="14015">MPDPAQPGSNAPAADPVGEFLGTVITRSRPGTVVLEVQGEVDTLTAPQFSAAVDELMNDRASRLVVDLTGVTFLASSGLAVLIQAAHRADERGARLRLVVSTRAVRRPLEVTGTDQLFDMYADTRHATGDDD</sequence>
<keyword evidence="5" id="KW-1185">Reference proteome</keyword>
<reference evidence="4 5" key="1">
    <citation type="submission" date="2022-03" db="EMBL/GenBank/DDBJ databases">
        <title>Pseudonocardia alaer sp. nov., a novel actinomycete isolated from reed forest soil.</title>
        <authorList>
            <person name="Wang L."/>
        </authorList>
    </citation>
    <scope>NUCLEOTIDE SEQUENCE [LARGE SCALE GENOMIC DNA]</scope>
    <source>
        <strain evidence="4 5">Y-16303</strain>
    </source>
</reference>
<dbReference type="Proteomes" id="UP001299970">
    <property type="component" value="Unassembled WGS sequence"/>
</dbReference>
<evidence type="ECO:0000313" key="5">
    <source>
        <dbReference type="Proteomes" id="UP001299970"/>
    </source>
</evidence>
<dbReference type="PANTHER" id="PTHR33495:SF2">
    <property type="entry name" value="ANTI-SIGMA FACTOR ANTAGONIST TM_1081-RELATED"/>
    <property type="match status" value="1"/>
</dbReference>
<dbReference type="Gene3D" id="3.30.750.24">
    <property type="entry name" value="STAS domain"/>
    <property type="match status" value="1"/>
</dbReference>
<evidence type="ECO:0000256" key="1">
    <source>
        <dbReference type="ARBA" id="ARBA00009013"/>
    </source>
</evidence>
<accession>A0ABS9T8D3</accession>
<proteinExistence type="inferred from homology"/>
<dbReference type="InterPro" id="IPR036513">
    <property type="entry name" value="STAS_dom_sf"/>
</dbReference>
<dbReference type="PANTHER" id="PTHR33495">
    <property type="entry name" value="ANTI-SIGMA FACTOR ANTAGONIST TM_1081-RELATED-RELATED"/>
    <property type="match status" value="1"/>
</dbReference>
<dbReference type="EMBL" id="JAKXMK010000003">
    <property type="protein sequence ID" value="MCH6164741.1"/>
    <property type="molecule type" value="Genomic_DNA"/>
</dbReference>
<comment type="caution">
    <text evidence="4">The sequence shown here is derived from an EMBL/GenBank/DDBJ whole genome shotgun (WGS) entry which is preliminary data.</text>
</comment>
<dbReference type="CDD" id="cd07043">
    <property type="entry name" value="STAS_anti-anti-sigma_factors"/>
    <property type="match status" value="1"/>
</dbReference>
<dbReference type="RefSeq" id="WP_241034769.1">
    <property type="nucleotide sequence ID" value="NZ_BAAAJF010000009.1"/>
</dbReference>
<dbReference type="PROSITE" id="PS50801">
    <property type="entry name" value="STAS"/>
    <property type="match status" value="1"/>
</dbReference>
<evidence type="ECO:0000259" key="3">
    <source>
        <dbReference type="PROSITE" id="PS50801"/>
    </source>
</evidence>
<comment type="similarity">
    <text evidence="1 2">Belongs to the anti-sigma-factor antagonist family.</text>
</comment>